<dbReference type="EMBL" id="JARBHB010000014">
    <property type="protein sequence ID" value="KAJ8869032.1"/>
    <property type="molecule type" value="Genomic_DNA"/>
</dbReference>
<evidence type="ECO:0000313" key="2">
    <source>
        <dbReference type="Proteomes" id="UP001159363"/>
    </source>
</evidence>
<organism evidence="1 2">
    <name type="scientific">Dryococelus australis</name>
    <dbReference type="NCBI Taxonomy" id="614101"/>
    <lineage>
        <taxon>Eukaryota</taxon>
        <taxon>Metazoa</taxon>
        <taxon>Ecdysozoa</taxon>
        <taxon>Arthropoda</taxon>
        <taxon>Hexapoda</taxon>
        <taxon>Insecta</taxon>
        <taxon>Pterygota</taxon>
        <taxon>Neoptera</taxon>
        <taxon>Polyneoptera</taxon>
        <taxon>Phasmatodea</taxon>
        <taxon>Verophasmatodea</taxon>
        <taxon>Anareolatae</taxon>
        <taxon>Phasmatidae</taxon>
        <taxon>Eurycanthinae</taxon>
        <taxon>Dryococelus</taxon>
    </lineage>
</organism>
<reference evidence="1 2" key="1">
    <citation type="submission" date="2023-02" db="EMBL/GenBank/DDBJ databases">
        <title>LHISI_Scaffold_Assembly.</title>
        <authorList>
            <person name="Stuart O.P."/>
            <person name="Cleave R."/>
            <person name="Magrath M.J.L."/>
            <person name="Mikheyev A.S."/>
        </authorList>
    </citation>
    <scope>NUCLEOTIDE SEQUENCE [LARGE SCALE GENOMIC DNA]</scope>
    <source>
        <strain evidence="1">Daus_M_001</strain>
        <tissue evidence="1">Leg muscle</tissue>
    </source>
</reference>
<sequence length="117" mass="13729">MSGEDKQLLESLLQEYQHIFSERKNLPVTPLVQHRIYTGDHKSISMKPYRMPFHQQMLVQDMVEEQLQSGFIVPREPSDPPWAFPVVIVRKKSETGDIKYRFCVDYRPLNPVTSPDI</sequence>
<dbReference type="PANTHER" id="PTHR24559">
    <property type="entry name" value="TRANSPOSON TY3-I GAG-POL POLYPROTEIN"/>
    <property type="match status" value="1"/>
</dbReference>
<evidence type="ECO:0000313" key="1">
    <source>
        <dbReference type="EMBL" id="KAJ8869032.1"/>
    </source>
</evidence>
<dbReference type="Gene3D" id="3.10.10.10">
    <property type="entry name" value="HIV Type 1 Reverse Transcriptase, subunit A, domain 1"/>
    <property type="match status" value="1"/>
</dbReference>
<name>A0ABQ9G9D3_9NEOP</name>
<dbReference type="Proteomes" id="UP001159363">
    <property type="component" value="Chromosome 13"/>
</dbReference>
<keyword evidence="2" id="KW-1185">Reference proteome</keyword>
<dbReference type="SUPFAM" id="SSF56672">
    <property type="entry name" value="DNA/RNA polymerases"/>
    <property type="match status" value="1"/>
</dbReference>
<proteinExistence type="predicted"/>
<dbReference type="InterPro" id="IPR053134">
    <property type="entry name" value="RNA-dir_DNA_polymerase"/>
</dbReference>
<accession>A0ABQ9G9D3</accession>
<comment type="caution">
    <text evidence="1">The sequence shown here is derived from an EMBL/GenBank/DDBJ whole genome shotgun (WGS) entry which is preliminary data.</text>
</comment>
<gene>
    <name evidence="1" type="ORF">PR048_030583</name>
</gene>
<dbReference type="InterPro" id="IPR043502">
    <property type="entry name" value="DNA/RNA_pol_sf"/>
</dbReference>
<protein>
    <submittedName>
        <fullName evidence="1">Uncharacterized protein</fullName>
    </submittedName>
</protein>
<dbReference type="PANTHER" id="PTHR24559:SF444">
    <property type="entry name" value="REVERSE TRANSCRIPTASE DOMAIN-CONTAINING PROTEIN"/>
    <property type="match status" value="1"/>
</dbReference>